<reference evidence="6 7" key="1">
    <citation type="submission" date="2016-11" db="EMBL/GenBank/DDBJ databases">
        <authorList>
            <person name="Jaros S."/>
            <person name="Januszkiewicz K."/>
            <person name="Wedrychowicz H."/>
        </authorList>
    </citation>
    <scope>NUCLEOTIDE SEQUENCE [LARGE SCALE GENOMIC DNA]</scope>
    <source>
        <strain evidence="6 7">DSM 22153</strain>
    </source>
</reference>
<proteinExistence type="inferred from homology"/>
<evidence type="ECO:0000313" key="7">
    <source>
        <dbReference type="Proteomes" id="UP000186002"/>
    </source>
</evidence>
<sequence>MSLIHENMNRGHTTTGWLDSFHTFSFGGFRDPARMGYGALRVINEDRIIPGSGFGEHGHGDMDILTLVLAGKLRHQDTLGNETEIAPGEVQLMSAGSGIRHSEMNASKTAPAHFLQIWILPDSQGGAPDYQQASLPEQENARDWTLIASGTRGEAPLSLLSDTKLSIAYPLAGSSLAVPSGKGRRTFVQIVEGVATIGGERLTAGDGLQTSEDTLPPLIWVTDGQALLFDME</sequence>
<dbReference type="Pfam" id="PF02678">
    <property type="entry name" value="Pirin"/>
    <property type="match status" value="1"/>
</dbReference>
<dbReference type="CDD" id="cd02910">
    <property type="entry name" value="cupin_Yhhw_N"/>
    <property type="match status" value="1"/>
</dbReference>
<dbReference type="InterPro" id="IPR014710">
    <property type="entry name" value="RmlC-like_jellyroll"/>
</dbReference>
<dbReference type="SUPFAM" id="SSF51182">
    <property type="entry name" value="RmlC-like cupins"/>
    <property type="match status" value="1"/>
</dbReference>
<dbReference type="PANTHER" id="PTHR43212">
    <property type="entry name" value="QUERCETIN 2,3-DIOXYGENASE"/>
    <property type="match status" value="1"/>
</dbReference>
<organism evidence="6 7">
    <name type="scientific">Roseibium suaedae</name>
    <dbReference type="NCBI Taxonomy" id="735517"/>
    <lineage>
        <taxon>Bacteria</taxon>
        <taxon>Pseudomonadati</taxon>
        <taxon>Pseudomonadota</taxon>
        <taxon>Alphaproteobacteria</taxon>
        <taxon>Hyphomicrobiales</taxon>
        <taxon>Stappiaceae</taxon>
        <taxon>Roseibium</taxon>
    </lineage>
</organism>
<name>A0A1M7P4Y7_9HYPH</name>
<feature type="domain" description="Quercetin 2,3-dioxygenase C-terminal cupin" evidence="5">
    <location>
        <begin position="146"/>
        <end position="231"/>
    </location>
</feature>
<dbReference type="PANTHER" id="PTHR43212:SF3">
    <property type="entry name" value="QUERCETIN 2,3-DIOXYGENASE"/>
    <property type="match status" value="1"/>
</dbReference>
<gene>
    <name evidence="6" type="ORF">SAMN05444272_4112</name>
</gene>
<evidence type="ECO:0000259" key="4">
    <source>
        <dbReference type="Pfam" id="PF02678"/>
    </source>
</evidence>
<keyword evidence="2" id="KW-0408">Iron</keyword>
<dbReference type="GO" id="GO:0046872">
    <property type="term" value="F:metal ion binding"/>
    <property type="evidence" value="ECO:0007669"/>
    <property type="project" value="UniProtKB-KW"/>
</dbReference>
<keyword evidence="2" id="KW-0479">Metal-binding</keyword>
<dbReference type="STRING" id="735517.SAMN05444272_4112"/>
<dbReference type="PIRSF" id="PIRSF006232">
    <property type="entry name" value="Pirin"/>
    <property type="match status" value="1"/>
</dbReference>
<feature type="domain" description="Pirin N-terminal" evidence="4">
    <location>
        <begin position="12"/>
        <end position="119"/>
    </location>
</feature>
<dbReference type="Gene3D" id="2.60.120.10">
    <property type="entry name" value="Jelly Rolls"/>
    <property type="match status" value="2"/>
</dbReference>
<dbReference type="InterPro" id="IPR041602">
    <property type="entry name" value="Quercetinase_C"/>
</dbReference>
<evidence type="ECO:0000313" key="6">
    <source>
        <dbReference type="EMBL" id="SHN11662.1"/>
    </source>
</evidence>
<evidence type="ECO:0000256" key="1">
    <source>
        <dbReference type="ARBA" id="ARBA00008416"/>
    </source>
</evidence>
<protein>
    <recommendedName>
        <fullName evidence="8">Pirin family protein</fullName>
    </recommendedName>
</protein>
<accession>A0A1M7P4Y7</accession>
<feature type="binding site" evidence="2">
    <location>
        <position position="103"/>
    </location>
    <ligand>
        <name>Fe cation</name>
        <dbReference type="ChEBI" id="CHEBI:24875"/>
    </ligand>
</feature>
<evidence type="ECO:0000256" key="2">
    <source>
        <dbReference type="PIRSR" id="PIRSR006232-1"/>
    </source>
</evidence>
<dbReference type="InterPro" id="IPR011051">
    <property type="entry name" value="RmlC_Cupin_sf"/>
</dbReference>
<dbReference type="InterPro" id="IPR012093">
    <property type="entry name" value="Pirin"/>
</dbReference>
<dbReference type="Proteomes" id="UP000186002">
    <property type="component" value="Unassembled WGS sequence"/>
</dbReference>
<feature type="binding site" evidence="2">
    <location>
        <position position="101"/>
    </location>
    <ligand>
        <name>Fe cation</name>
        <dbReference type="ChEBI" id="CHEBI:24875"/>
    </ligand>
</feature>
<comment type="similarity">
    <text evidence="1 3">Belongs to the pirin family.</text>
</comment>
<dbReference type="InterPro" id="IPR003829">
    <property type="entry name" value="Pirin_N_dom"/>
</dbReference>
<dbReference type="Pfam" id="PF17954">
    <property type="entry name" value="Pirin_C_2"/>
    <property type="match status" value="1"/>
</dbReference>
<evidence type="ECO:0000259" key="5">
    <source>
        <dbReference type="Pfam" id="PF17954"/>
    </source>
</evidence>
<keyword evidence="7" id="KW-1185">Reference proteome</keyword>
<evidence type="ECO:0008006" key="8">
    <source>
        <dbReference type="Google" id="ProtNLM"/>
    </source>
</evidence>
<comment type="cofactor">
    <cofactor evidence="2">
        <name>Fe cation</name>
        <dbReference type="ChEBI" id="CHEBI:24875"/>
    </cofactor>
    <text evidence="2">Binds 1 Fe cation per subunit.</text>
</comment>
<feature type="binding site" evidence="2">
    <location>
        <position position="59"/>
    </location>
    <ligand>
        <name>Fe cation</name>
        <dbReference type="ChEBI" id="CHEBI:24875"/>
    </ligand>
</feature>
<feature type="binding site" evidence="2">
    <location>
        <position position="57"/>
    </location>
    <ligand>
        <name>Fe cation</name>
        <dbReference type="ChEBI" id="CHEBI:24875"/>
    </ligand>
</feature>
<evidence type="ECO:0000256" key="3">
    <source>
        <dbReference type="RuleBase" id="RU003457"/>
    </source>
</evidence>
<dbReference type="AlphaFoldDB" id="A0A1M7P4Y7"/>
<dbReference type="RefSeq" id="WP_208980182.1">
    <property type="nucleotide sequence ID" value="NZ_FRBW01000006.1"/>
</dbReference>
<dbReference type="EMBL" id="FRBW01000006">
    <property type="protein sequence ID" value="SHN11662.1"/>
    <property type="molecule type" value="Genomic_DNA"/>
</dbReference>